<protein>
    <recommendedName>
        <fullName evidence="3">Transposase</fullName>
    </recommendedName>
</protein>
<proteinExistence type="predicted"/>
<dbReference type="AlphaFoldDB" id="A0A927R593"/>
<gene>
    <name evidence="1" type="ORF">H4683_002888</name>
</gene>
<evidence type="ECO:0008006" key="3">
    <source>
        <dbReference type="Google" id="ProtNLM"/>
    </source>
</evidence>
<evidence type="ECO:0000313" key="1">
    <source>
        <dbReference type="EMBL" id="MBE1555768.1"/>
    </source>
</evidence>
<name>A0A927R593_9BACL</name>
<dbReference type="EMBL" id="JADBEL010000016">
    <property type="protein sequence ID" value="MBE1555768.1"/>
    <property type="molecule type" value="Genomic_DNA"/>
</dbReference>
<keyword evidence="2" id="KW-1185">Reference proteome</keyword>
<sequence length="59" mass="6806">EVNELDWAVALQQLIELFQDVLKKTNSKLKKLVENQLQQWMAGLPSYIKAYLPISVCES</sequence>
<accession>A0A927R593</accession>
<feature type="non-terminal residue" evidence="1">
    <location>
        <position position="1"/>
    </location>
</feature>
<dbReference type="Proteomes" id="UP000658225">
    <property type="component" value="Unassembled WGS sequence"/>
</dbReference>
<organism evidence="1 2">
    <name type="scientific">Sporosarcina limicola</name>
    <dbReference type="NCBI Taxonomy" id="34101"/>
    <lineage>
        <taxon>Bacteria</taxon>
        <taxon>Bacillati</taxon>
        <taxon>Bacillota</taxon>
        <taxon>Bacilli</taxon>
        <taxon>Bacillales</taxon>
        <taxon>Caryophanaceae</taxon>
        <taxon>Sporosarcina</taxon>
    </lineage>
</organism>
<evidence type="ECO:0000313" key="2">
    <source>
        <dbReference type="Proteomes" id="UP000658225"/>
    </source>
</evidence>
<comment type="caution">
    <text evidence="1">The sequence shown here is derived from an EMBL/GenBank/DDBJ whole genome shotgun (WGS) entry which is preliminary data.</text>
</comment>
<reference evidence="1" key="1">
    <citation type="submission" date="2020-10" db="EMBL/GenBank/DDBJ databases">
        <title>Genomic Encyclopedia of Type Strains, Phase IV (KMG-IV): sequencing the most valuable type-strain genomes for metagenomic binning, comparative biology and taxonomic classification.</title>
        <authorList>
            <person name="Goeker M."/>
        </authorList>
    </citation>
    <scope>NUCLEOTIDE SEQUENCE</scope>
    <source>
        <strain evidence="1">DSM 13886</strain>
    </source>
</reference>